<keyword evidence="1" id="KW-0378">Hydrolase</keyword>
<accession>A0ABM7UTW6</accession>
<dbReference type="InterPro" id="IPR003010">
    <property type="entry name" value="C-N_Hydrolase"/>
</dbReference>
<dbReference type="SUPFAM" id="SSF56317">
    <property type="entry name" value="Carbon-nitrogen hydrolase"/>
    <property type="match status" value="1"/>
</dbReference>
<dbReference type="Pfam" id="PF00795">
    <property type="entry name" value="CN_hydrolase"/>
    <property type="match status" value="1"/>
</dbReference>
<evidence type="ECO:0000313" key="3">
    <source>
        <dbReference type="EMBL" id="BDA80900.1"/>
    </source>
</evidence>
<dbReference type="EMBL" id="AP025029">
    <property type="protein sequence ID" value="BDA80900.1"/>
    <property type="molecule type" value="Genomic_DNA"/>
</dbReference>
<dbReference type="PROSITE" id="PS50263">
    <property type="entry name" value="CN_HYDROLASE"/>
    <property type="match status" value="1"/>
</dbReference>
<keyword evidence="4" id="KW-1185">Reference proteome</keyword>
<organism evidence="3 4">
    <name type="scientific">Leptospira kobayashii</name>
    <dbReference type="NCBI Taxonomy" id="1917830"/>
    <lineage>
        <taxon>Bacteria</taxon>
        <taxon>Pseudomonadati</taxon>
        <taxon>Spirochaetota</taxon>
        <taxon>Spirochaetia</taxon>
        <taxon>Leptospirales</taxon>
        <taxon>Leptospiraceae</taxon>
        <taxon>Leptospira</taxon>
    </lineage>
</organism>
<dbReference type="InterPro" id="IPR045254">
    <property type="entry name" value="Nit1/2_C-N_Hydrolase"/>
</dbReference>
<dbReference type="CDD" id="cd07572">
    <property type="entry name" value="nit"/>
    <property type="match status" value="1"/>
</dbReference>
<proteinExistence type="predicted"/>
<dbReference type="Proteomes" id="UP000245263">
    <property type="component" value="Chromosome 2"/>
</dbReference>
<evidence type="ECO:0000256" key="1">
    <source>
        <dbReference type="ARBA" id="ARBA00022801"/>
    </source>
</evidence>
<dbReference type="PANTHER" id="PTHR23088">
    <property type="entry name" value="NITRILASE-RELATED"/>
    <property type="match status" value="1"/>
</dbReference>
<feature type="domain" description="CN hydrolase" evidence="2">
    <location>
        <begin position="5"/>
        <end position="253"/>
    </location>
</feature>
<dbReference type="PANTHER" id="PTHR23088:SF27">
    <property type="entry name" value="DEAMINATED GLUTATHIONE AMIDASE"/>
    <property type="match status" value="1"/>
</dbReference>
<evidence type="ECO:0000313" key="4">
    <source>
        <dbReference type="Proteomes" id="UP000245263"/>
    </source>
</evidence>
<dbReference type="RefSeq" id="WP_109022294.1">
    <property type="nucleotide sequence ID" value="NZ_AP025029.1"/>
</dbReference>
<gene>
    <name evidence="3" type="ORF">LPTSP3_g38300</name>
</gene>
<dbReference type="Gene3D" id="3.60.110.10">
    <property type="entry name" value="Carbon-nitrogen hydrolase"/>
    <property type="match status" value="1"/>
</dbReference>
<sequence>MKDIYKAAVIQVSSNARVANNLTKCRQYIKEAVEEGAKLIGLPENFSFMGSEEEKRNLLGEIEIETTQFLSETAKDFQIHLLGGGFPTRAENDKVYNTALLFDPSGSEIFRYYKAHLFNAEVGDGFSYSESRSTMSGGKIPPVIETELGKISSAICYDIRFPELFRDLSHNGCEICFLPAAFTAPTGEAHWEVLLRARAIENFMFIIAPGQTGTHDPHGRRKTYGHSLIVSPWGTVLADAGKEPGFAIAEINLESLHEIRHKLPALQHSLFLKK</sequence>
<evidence type="ECO:0000259" key="2">
    <source>
        <dbReference type="PROSITE" id="PS50263"/>
    </source>
</evidence>
<dbReference type="InterPro" id="IPR036526">
    <property type="entry name" value="C-N_Hydrolase_sf"/>
</dbReference>
<name>A0ABM7UTW6_9LEPT</name>
<reference evidence="3 4" key="1">
    <citation type="submission" date="2021-08" db="EMBL/GenBank/DDBJ databases">
        <title>Complete genome sequence of Leptospira kobayashii strain E30.</title>
        <authorList>
            <person name="Nakao R."/>
            <person name="Nakamura S."/>
            <person name="Masuzawa T."/>
            <person name="Koizumi N."/>
        </authorList>
    </citation>
    <scope>NUCLEOTIDE SEQUENCE [LARGE SCALE GENOMIC DNA]</scope>
    <source>
        <strain evidence="3 4">E30</strain>
    </source>
</reference>
<protein>
    <submittedName>
        <fullName evidence="3">Nitrilase</fullName>
    </submittedName>
</protein>